<feature type="region of interest" description="Disordered" evidence="3">
    <location>
        <begin position="93"/>
        <end position="121"/>
    </location>
</feature>
<accession>A0A0D2ADI4</accession>
<dbReference type="Proteomes" id="UP000053259">
    <property type="component" value="Unassembled WGS sequence"/>
</dbReference>
<dbReference type="Pfam" id="PF13041">
    <property type="entry name" value="PPR_2"/>
    <property type="match status" value="1"/>
</dbReference>
<evidence type="ECO:0000256" key="3">
    <source>
        <dbReference type="SAM" id="MobiDB-lite"/>
    </source>
</evidence>
<evidence type="ECO:0000313" key="5">
    <source>
        <dbReference type="Proteomes" id="UP000053259"/>
    </source>
</evidence>
<feature type="repeat" description="PPR" evidence="2">
    <location>
        <begin position="683"/>
        <end position="717"/>
    </location>
</feature>
<dbReference type="OrthoDB" id="185373at2759"/>
<dbReference type="InterPro" id="IPR002885">
    <property type="entry name" value="PPR_rpt"/>
</dbReference>
<comment type="similarity">
    <text evidence="1">Belongs to the PPR family. P subfamily.</text>
</comment>
<sequence length="1029" mass="117299">MTSSYVCHTCRRNLHGRLNRRDWLPRRTFISLLDIVPPPQTPHPDQKRNDKDIYSEERSVDAEAALDGAVDNGIDGEKSIKFGRYSRFRHASRAASSLPDLTPKKDNLRDLRPSKQHGFDSLSPLEAMRLNPTPTAVERKFERRGKPAKTVVDHEDGPAAKLYKVLTREGDNAKEAWEMFQELYLKPGKECDAMRKPSRQDQVIIREYKLFRKLLRTMTTCWVPGQDNGLPSPAEVVSTLHSYGVMGQSWYLLEILEMLYRLTRLNANQINGDSVEAKLILEEQILSLWSQFMRNSPSQWISGQNQLVIKEKAKSLADWNGTPDPTRLNFSKKLGSDAYKFHFRLHRMFVGVPTASSLHLAAAALLTFDYFTHQYCRDYATPSVQVPYEPFLHLMVRVLHGAEDTDIPATLAISLLKDNRVSEEEVIKVQTRLAKAQQRVALAIAVDDLQVLGSEAIRLSQEQENKLIGYFYGRIKRQIERKNRGVIDQLWQQAQLAYHSAEGGESSPNLIPPKIYSAFLFGYRDLQEPERQADVWNHMLKAGMTPTQEQWGLMMSARMRHLNSMEHIWDRMIASGANPDHHTWCTRISGHIYYGDPEEAIHFLYQWGNDWYDEIKEMFESQNLAVPEMAHLHRNGLTVPRPDTDVLTTVITALVQRKGGQGRRLDLVPDAFAWAKAFAIKPNSWTYNTLFRTCLKDGNLKEAMQILAKMKEDDIVPDAYTFYGFADFVFKQANKSAMSQDEQYRLVFSILDMLERRGLDPNTVFFGSMINSLLKSGRDRTPNISAAMMLVRIMTEKNVTISSHIWTSLMTYYFQEGRRPEGPGVPDWNAIDALWRQMNQTQPLSLDAVFYDRMIEGYAAFGAIARAEKLLERMGKEGKRPGWSPLTALLSAYIDQGMLAEARSLVSEIVSSTGLFQSGIRVRSATDTSRNPARARFFATATEAGLLSGNEDLNAIKEFKVPDDGGMEDLEDGEGYQFGSSQKIEQVERMNHNEGLDDFDEMMQREEQFKGPVDLMPGWDEVVDGVKSR</sequence>
<evidence type="ECO:0008006" key="6">
    <source>
        <dbReference type="Google" id="ProtNLM"/>
    </source>
</evidence>
<evidence type="ECO:0000256" key="1">
    <source>
        <dbReference type="ARBA" id="ARBA00007626"/>
    </source>
</evidence>
<evidence type="ECO:0000313" key="4">
    <source>
        <dbReference type="EMBL" id="KIW05013.1"/>
    </source>
</evidence>
<dbReference type="InterPro" id="IPR011990">
    <property type="entry name" value="TPR-like_helical_dom_sf"/>
</dbReference>
<gene>
    <name evidence="4" type="ORF">PV09_04170</name>
</gene>
<reference evidence="4 5" key="1">
    <citation type="submission" date="2015-01" db="EMBL/GenBank/DDBJ databases">
        <title>The Genome Sequence of Ochroconis gallopava CBS43764.</title>
        <authorList>
            <consortium name="The Broad Institute Genomics Platform"/>
            <person name="Cuomo C."/>
            <person name="de Hoog S."/>
            <person name="Gorbushina A."/>
            <person name="Stielow B."/>
            <person name="Teixiera M."/>
            <person name="Abouelleil A."/>
            <person name="Chapman S.B."/>
            <person name="Priest M."/>
            <person name="Young S.K."/>
            <person name="Wortman J."/>
            <person name="Nusbaum C."/>
            <person name="Birren B."/>
        </authorList>
    </citation>
    <scope>NUCLEOTIDE SEQUENCE [LARGE SCALE GENOMIC DNA]</scope>
    <source>
        <strain evidence="4 5">CBS 43764</strain>
    </source>
</reference>
<protein>
    <recommendedName>
        <fullName evidence="6">Pentacotripeptide-repeat region of PRORP domain-containing protein</fullName>
    </recommendedName>
</protein>
<dbReference type="RefSeq" id="XP_016214882.1">
    <property type="nucleotide sequence ID" value="XM_016357478.1"/>
</dbReference>
<dbReference type="PANTHER" id="PTHR46128">
    <property type="entry name" value="MITOCHONDRIAL GROUP I INTRON SPLICING FACTOR CCM1"/>
    <property type="match status" value="1"/>
</dbReference>
<dbReference type="HOGENOM" id="CLU_317838_0_0_1"/>
<name>A0A0D2ADI4_9PEZI</name>
<dbReference type="GeneID" id="27312143"/>
<dbReference type="STRING" id="253628.A0A0D2ADI4"/>
<feature type="compositionally biased region" description="Basic and acidic residues" evidence="3">
    <location>
        <begin position="102"/>
        <end position="113"/>
    </location>
</feature>
<dbReference type="VEuPathDB" id="FungiDB:PV09_04170"/>
<evidence type="ECO:0000256" key="2">
    <source>
        <dbReference type="PROSITE-ProRule" id="PRU00708"/>
    </source>
</evidence>
<dbReference type="EMBL" id="KN847539">
    <property type="protein sequence ID" value="KIW05013.1"/>
    <property type="molecule type" value="Genomic_DNA"/>
</dbReference>
<dbReference type="InterPro" id="IPR050872">
    <property type="entry name" value="PPR_P_subfamily"/>
</dbReference>
<dbReference type="InParanoid" id="A0A0D2ADI4"/>
<organism evidence="4 5">
    <name type="scientific">Verruconis gallopava</name>
    <dbReference type="NCBI Taxonomy" id="253628"/>
    <lineage>
        <taxon>Eukaryota</taxon>
        <taxon>Fungi</taxon>
        <taxon>Dikarya</taxon>
        <taxon>Ascomycota</taxon>
        <taxon>Pezizomycotina</taxon>
        <taxon>Dothideomycetes</taxon>
        <taxon>Pleosporomycetidae</taxon>
        <taxon>Venturiales</taxon>
        <taxon>Sympoventuriaceae</taxon>
        <taxon>Verruconis</taxon>
    </lineage>
</organism>
<feature type="repeat" description="PPR" evidence="2">
    <location>
        <begin position="847"/>
        <end position="881"/>
    </location>
</feature>
<dbReference type="Pfam" id="PF01535">
    <property type="entry name" value="PPR"/>
    <property type="match status" value="1"/>
</dbReference>
<dbReference type="Gene3D" id="1.25.40.10">
    <property type="entry name" value="Tetratricopeptide repeat domain"/>
    <property type="match status" value="4"/>
</dbReference>
<dbReference type="NCBIfam" id="TIGR00756">
    <property type="entry name" value="PPR"/>
    <property type="match status" value="1"/>
</dbReference>
<dbReference type="PANTHER" id="PTHR46128:SF329">
    <property type="entry name" value="MITOCHONDRIAL GROUP I INTRON SPLICING FACTOR DMR1"/>
    <property type="match status" value="1"/>
</dbReference>
<dbReference type="AlphaFoldDB" id="A0A0D2ADI4"/>
<proteinExistence type="inferred from homology"/>
<dbReference type="PROSITE" id="PS51375">
    <property type="entry name" value="PPR"/>
    <property type="match status" value="2"/>
</dbReference>
<keyword evidence="5" id="KW-1185">Reference proteome</keyword>